<gene>
    <name evidence="3" type="ORF">GGX14DRAFT_574475</name>
</gene>
<reference evidence="3" key="1">
    <citation type="submission" date="2023-03" db="EMBL/GenBank/DDBJ databases">
        <title>Massive genome expansion in bonnet fungi (Mycena s.s.) driven by repeated elements and novel gene families across ecological guilds.</title>
        <authorList>
            <consortium name="Lawrence Berkeley National Laboratory"/>
            <person name="Harder C.B."/>
            <person name="Miyauchi S."/>
            <person name="Viragh M."/>
            <person name="Kuo A."/>
            <person name="Thoen E."/>
            <person name="Andreopoulos B."/>
            <person name="Lu D."/>
            <person name="Skrede I."/>
            <person name="Drula E."/>
            <person name="Henrissat B."/>
            <person name="Morin E."/>
            <person name="Kohler A."/>
            <person name="Barry K."/>
            <person name="LaButti K."/>
            <person name="Morin E."/>
            <person name="Salamov A."/>
            <person name="Lipzen A."/>
            <person name="Mereny Z."/>
            <person name="Hegedus B."/>
            <person name="Baldrian P."/>
            <person name="Stursova M."/>
            <person name="Weitz H."/>
            <person name="Taylor A."/>
            <person name="Grigoriev I.V."/>
            <person name="Nagy L.G."/>
            <person name="Martin F."/>
            <person name="Kauserud H."/>
        </authorList>
    </citation>
    <scope>NUCLEOTIDE SEQUENCE</scope>
    <source>
        <strain evidence="3">9144</strain>
    </source>
</reference>
<dbReference type="EMBL" id="JARJCW010000080">
    <property type="protein sequence ID" value="KAJ7196977.1"/>
    <property type="molecule type" value="Genomic_DNA"/>
</dbReference>
<feature type="compositionally biased region" description="Polar residues" evidence="2">
    <location>
        <begin position="1"/>
        <end position="16"/>
    </location>
</feature>
<name>A0AAD6Y916_9AGAR</name>
<feature type="region of interest" description="Disordered" evidence="2">
    <location>
        <begin position="231"/>
        <end position="361"/>
    </location>
</feature>
<feature type="compositionally biased region" description="Pro residues" evidence="2">
    <location>
        <begin position="187"/>
        <end position="198"/>
    </location>
</feature>
<feature type="compositionally biased region" description="Acidic residues" evidence="2">
    <location>
        <begin position="279"/>
        <end position="293"/>
    </location>
</feature>
<feature type="compositionally biased region" description="Polar residues" evidence="2">
    <location>
        <begin position="332"/>
        <end position="346"/>
    </location>
</feature>
<evidence type="ECO:0000256" key="2">
    <source>
        <dbReference type="SAM" id="MobiDB-lite"/>
    </source>
</evidence>
<protein>
    <submittedName>
        <fullName evidence="3">Uncharacterized protein</fullName>
    </submittedName>
</protein>
<keyword evidence="1" id="KW-0175">Coiled coil</keyword>
<feature type="region of interest" description="Disordered" evidence="2">
    <location>
        <begin position="1"/>
        <end position="25"/>
    </location>
</feature>
<accession>A0AAD6Y916</accession>
<proteinExistence type="predicted"/>
<organism evidence="3 4">
    <name type="scientific">Mycena pura</name>
    <dbReference type="NCBI Taxonomy" id="153505"/>
    <lineage>
        <taxon>Eukaryota</taxon>
        <taxon>Fungi</taxon>
        <taxon>Dikarya</taxon>
        <taxon>Basidiomycota</taxon>
        <taxon>Agaricomycotina</taxon>
        <taxon>Agaricomycetes</taxon>
        <taxon>Agaricomycetidae</taxon>
        <taxon>Agaricales</taxon>
        <taxon>Marasmiineae</taxon>
        <taxon>Mycenaceae</taxon>
        <taxon>Mycena</taxon>
    </lineage>
</organism>
<feature type="coiled-coil region" evidence="1">
    <location>
        <begin position="132"/>
        <end position="166"/>
    </location>
</feature>
<feature type="region of interest" description="Disordered" evidence="2">
    <location>
        <begin position="174"/>
        <end position="198"/>
    </location>
</feature>
<dbReference type="AlphaFoldDB" id="A0AAD6Y916"/>
<evidence type="ECO:0000313" key="4">
    <source>
        <dbReference type="Proteomes" id="UP001219525"/>
    </source>
</evidence>
<keyword evidence="4" id="KW-1185">Reference proteome</keyword>
<evidence type="ECO:0000313" key="3">
    <source>
        <dbReference type="EMBL" id="KAJ7196977.1"/>
    </source>
</evidence>
<comment type="caution">
    <text evidence="3">The sequence shown here is derived from an EMBL/GenBank/DDBJ whole genome shotgun (WGS) entry which is preliminary data.</text>
</comment>
<sequence length="452" mass="49680">MNHSVNAQRPASSQHPVTPPRRITPQNTQLSLLHDTHRRHHIPVLRPQHDASALAAQSLAQANARVVHERLQQNHNRVQVQLHPRPSPLPPSAPVKPLFDTTFRAYALRIQTEFNNLRAACMRVVQREQDHAAEMREVCARLAHERDAAEEKLRVLLDRRACARKRTYAELENAYQDAGGPSTASPPSMPTQSPPPRLLSPFVLAVHRSPSHTPDPADTTEFDLTVSCESLPRPAKRRRVSNSSETTLVPSLRSTPLPEGRSTPTKERETHPPAGCGECDMDLASDSESSDAESDFHSAKSKSRASSRAASCSPAAVESSTQSLSPPPASPSHIQLQAPVATSSSARLKPDSSPPPWRRPHKAHLDLQHVDIMYLPTNGKLVCRVCLLVTKGSATETRTGAVQAFLPGSSWEMLRSHCEEEHPEACRDVVGLGEAGVRELRRRLGLRTVGRP</sequence>
<feature type="compositionally biased region" description="Polar residues" evidence="2">
    <location>
        <begin position="241"/>
        <end position="254"/>
    </location>
</feature>
<feature type="compositionally biased region" description="Low complexity" evidence="2">
    <location>
        <begin position="306"/>
        <end position="316"/>
    </location>
</feature>
<dbReference type="Proteomes" id="UP001219525">
    <property type="component" value="Unassembled WGS sequence"/>
</dbReference>
<evidence type="ECO:0000256" key="1">
    <source>
        <dbReference type="SAM" id="Coils"/>
    </source>
</evidence>